<dbReference type="EMBL" id="JAYWIO010000008">
    <property type="protein sequence ID" value="KAK7243237.1"/>
    <property type="molecule type" value="Genomic_DNA"/>
</dbReference>
<protein>
    <submittedName>
        <fullName evidence="1">Uncharacterized protein</fullName>
    </submittedName>
</protein>
<reference evidence="1 2" key="1">
    <citation type="submission" date="2024-01" db="EMBL/GenBank/DDBJ databases">
        <title>The genomes of 5 underutilized Papilionoideae crops provide insights into root nodulation and disease resistanc.</title>
        <authorList>
            <person name="Yuan L."/>
        </authorList>
    </citation>
    <scope>NUCLEOTIDE SEQUENCE [LARGE SCALE GENOMIC DNA]</scope>
    <source>
        <strain evidence="1">ZHUSHIDOU_FW_LH</strain>
        <tissue evidence="1">Leaf</tissue>
    </source>
</reference>
<evidence type="ECO:0000313" key="2">
    <source>
        <dbReference type="Proteomes" id="UP001372338"/>
    </source>
</evidence>
<organism evidence="1 2">
    <name type="scientific">Crotalaria pallida</name>
    <name type="common">Smooth rattlebox</name>
    <name type="synonym">Crotalaria striata</name>
    <dbReference type="NCBI Taxonomy" id="3830"/>
    <lineage>
        <taxon>Eukaryota</taxon>
        <taxon>Viridiplantae</taxon>
        <taxon>Streptophyta</taxon>
        <taxon>Embryophyta</taxon>
        <taxon>Tracheophyta</taxon>
        <taxon>Spermatophyta</taxon>
        <taxon>Magnoliopsida</taxon>
        <taxon>eudicotyledons</taxon>
        <taxon>Gunneridae</taxon>
        <taxon>Pentapetalae</taxon>
        <taxon>rosids</taxon>
        <taxon>fabids</taxon>
        <taxon>Fabales</taxon>
        <taxon>Fabaceae</taxon>
        <taxon>Papilionoideae</taxon>
        <taxon>50 kb inversion clade</taxon>
        <taxon>genistoids sensu lato</taxon>
        <taxon>core genistoids</taxon>
        <taxon>Crotalarieae</taxon>
        <taxon>Crotalaria</taxon>
    </lineage>
</organism>
<dbReference type="AlphaFoldDB" id="A0AAN9E0X6"/>
<proteinExistence type="predicted"/>
<dbReference type="Proteomes" id="UP001372338">
    <property type="component" value="Unassembled WGS sequence"/>
</dbReference>
<keyword evidence="2" id="KW-1185">Reference proteome</keyword>
<gene>
    <name evidence="1" type="ORF">RIF29_38028</name>
</gene>
<sequence length="92" mass="9743">MKCLSLSKSDILKSGFPSFRVCDLCGSDCFSALNLSASDSPFGQISCSSFSPSSLLHLHSLFSLSLSLSLSPSLFMQQPIGPHISLILSSIS</sequence>
<name>A0AAN9E0X6_CROPI</name>
<accession>A0AAN9E0X6</accession>
<evidence type="ECO:0000313" key="1">
    <source>
        <dbReference type="EMBL" id="KAK7243237.1"/>
    </source>
</evidence>
<comment type="caution">
    <text evidence="1">The sequence shown here is derived from an EMBL/GenBank/DDBJ whole genome shotgun (WGS) entry which is preliminary data.</text>
</comment>